<dbReference type="InterPro" id="IPR046950">
    <property type="entry name" value="DNA-dir_Rpol_C_phage-type"/>
</dbReference>
<dbReference type="PANTHER" id="PTHR10102">
    <property type="entry name" value="DNA-DIRECTED RNA POLYMERASE, MITOCHONDRIAL"/>
    <property type="match status" value="1"/>
</dbReference>
<dbReference type="Gene3D" id="1.10.287.280">
    <property type="match status" value="1"/>
</dbReference>
<dbReference type="GO" id="GO:0000428">
    <property type="term" value="C:DNA-directed RNA polymerase complex"/>
    <property type="evidence" value="ECO:0007669"/>
    <property type="project" value="UniProtKB-KW"/>
</dbReference>
<evidence type="ECO:0000256" key="3">
    <source>
        <dbReference type="ARBA" id="ARBA00022478"/>
    </source>
</evidence>
<keyword evidence="4" id="KW-0808">Transferase</keyword>
<dbReference type="InterPro" id="IPR043502">
    <property type="entry name" value="DNA/RNA_pol_sf"/>
</dbReference>
<evidence type="ECO:0000256" key="6">
    <source>
        <dbReference type="ARBA" id="ARBA00023163"/>
    </source>
</evidence>
<keyword evidence="5" id="KW-0548">Nucleotidyltransferase</keyword>
<dbReference type="GO" id="GO:0003899">
    <property type="term" value="F:DNA-directed RNA polymerase activity"/>
    <property type="evidence" value="ECO:0007669"/>
    <property type="project" value="UniProtKB-EC"/>
</dbReference>
<comment type="catalytic activity">
    <reaction evidence="7">
        <text>RNA(n) + a ribonucleoside 5'-triphosphate = RNA(n+1) + diphosphate</text>
        <dbReference type="Rhea" id="RHEA:21248"/>
        <dbReference type="Rhea" id="RHEA-COMP:14527"/>
        <dbReference type="Rhea" id="RHEA-COMP:17342"/>
        <dbReference type="ChEBI" id="CHEBI:33019"/>
        <dbReference type="ChEBI" id="CHEBI:61557"/>
        <dbReference type="ChEBI" id="CHEBI:140395"/>
        <dbReference type="EC" id="2.7.7.6"/>
    </reaction>
</comment>
<keyword evidence="3" id="KW-0240">DNA-directed RNA polymerase</keyword>
<evidence type="ECO:0000256" key="4">
    <source>
        <dbReference type="ARBA" id="ARBA00022679"/>
    </source>
</evidence>
<feature type="domain" description="DNA-directed RNA polymerase C-terminal" evidence="8">
    <location>
        <begin position="493"/>
        <end position="614"/>
    </location>
</feature>
<keyword evidence="6" id="KW-0804">Transcription</keyword>
<dbReference type="EC" id="2.7.7.6" evidence="2"/>
<dbReference type="EMBL" id="BK015876">
    <property type="protein sequence ID" value="DAD71082.1"/>
    <property type="molecule type" value="Genomic_DNA"/>
</dbReference>
<evidence type="ECO:0000259" key="8">
    <source>
        <dbReference type="Pfam" id="PF00940"/>
    </source>
</evidence>
<feature type="domain" description="DNA-directed RNA polymerase C-terminal" evidence="8">
    <location>
        <begin position="294"/>
        <end position="448"/>
    </location>
</feature>
<dbReference type="Pfam" id="PF00940">
    <property type="entry name" value="RNA_pol"/>
    <property type="match status" value="2"/>
</dbReference>
<dbReference type="PANTHER" id="PTHR10102:SF0">
    <property type="entry name" value="DNA-DIRECTED RNA POLYMERASE, MITOCHONDRIAL"/>
    <property type="match status" value="1"/>
</dbReference>
<accession>A0A8S5LMF7</accession>
<protein>
    <recommendedName>
        <fullName evidence="2">DNA-directed RNA polymerase</fullName>
        <ecNumber evidence="2">2.7.7.6</ecNumber>
    </recommendedName>
</protein>
<evidence type="ECO:0000256" key="2">
    <source>
        <dbReference type="ARBA" id="ARBA00012418"/>
    </source>
</evidence>
<name>A0A8S5LMF7_9CAUD</name>
<dbReference type="SUPFAM" id="SSF56672">
    <property type="entry name" value="DNA/RNA polymerases"/>
    <property type="match status" value="1"/>
</dbReference>
<evidence type="ECO:0000256" key="7">
    <source>
        <dbReference type="ARBA" id="ARBA00048552"/>
    </source>
</evidence>
<organism evidence="9">
    <name type="scientific">Podoviridae sp. ctiuS14</name>
    <dbReference type="NCBI Taxonomy" id="2827620"/>
    <lineage>
        <taxon>Viruses</taxon>
        <taxon>Duplodnaviria</taxon>
        <taxon>Heunggongvirae</taxon>
        <taxon>Uroviricota</taxon>
        <taxon>Caudoviricetes</taxon>
    </lineage>
</organism>
<sequence>MLDFQYKVEEALSEKVILNRVKVFVEERFDLLDEMSERIENWLVDYRNEVYGKTYASKDARLEVVEANLDEIPSWLLYSVVLLGETNLQATATKLGLYLHEDNITAVKTGAELLAVCDGLGYEIVRPVLGSGQTFTIKPSIELDFETKTMISLSMFLPPMVTLPNAWTTKSNGGYELTRNYAILGDRFNKHDYPINLHALNVLQDVAYTLDSSISKEDDTLDLSEVPKESREQAEKNFELALKQNRLVYDMLQDKPFHFVWQYDKRGRMYSKGYHTNVQGNEYRKAMLKFEKSKKLTDEGWYWLKIDIANAYGLDKETWDNRIKFVEENIDAMLANSSVWETKASDPLLFRSAVLAYKKALKTGETNHIVRLDATCSGPQLMSVVMRDVEAMKLLNVLGDEVRHDYYTEVAKATYEATKDSKIWGDDPKWSDIRSQTKKATMTWYYNSEAKPQEFFGKDTPELKAYYNVLQTLTKGAYELREKINSCWRDDVTENVWTLPDGHTAYCPVRHKKKSRIEVKEMKGGTAVFNFVSTVVQAGNEEQRSLAANIVHSIDGWICRQLAVMLADQGIELSPIHDSFGVHPNHCEVLRQCYRGLLARLYRENLIDSILSEVVGADIVVDRPEVDLEIEKAIRTNTNGYYIC</sequence>
<reference evidence="9" key="1">
    <citation type="journal article" date="2021" name="Proc. Natl. Acad. Sci. U.S.A.">
        <title>A Catalog of Tens of Thousands of Viruses from Human Metagenomes Reveals Hidden Associations with Chronic Diseases.</title>
        <authorList>
            <person name="Tisza M.J."/>
            <person name="Buck C.B."/>
        </authorList>
    </citation>
    <scope>NUCLEOTIDE SEQUENCE</scope>
    <source>
        <strain evidence="9">CtiuS14</strain>
    </source>
</reference>
<evidence type="ECO:0000313" key="9">
    <source>
        <dbReference type="EMBL" id="DAD71082.1"/>
    </source>
</evidence>
<dbReference type="InterPro" id="IPR002092">
    <property type="entry name" value="DNA-dir_Rpol_phage-type"/>
</dbReference>
<dbReference type="GO" id="GO:0003677">
    <property type="term" value="F:DNA binding"/>
    <property type="evidence" value="ECO:0007669"/>
    <property type="project" value="InterPro"/>
</dbReference>
<comment type="similarity">
    <text evidence="1">Belongs to the phage and mitochondrial RNA polymerase family.</text>
</comment>
<evidence type="ECO:0000256" key="1">
    <source>
        <dbReference type="ARBA" id="ARBA00009493"/>
    </source>
</evidence>
<dbReference type="Gene3D" id="3.30.70.370">
    <property type="match status" value="1"/>
</dbReference>
<proteinExistence type="inferred from homology"/>
<dbReference type="GO" id="GO:0006351">
    <property type="term" value="P:DNA-templated transcription"/>
    <property type="evidence" value="ECO:0007669"/>
    <property type="project" value="InterPro"/>
</dbReference>
<evidence type="ECO:0000256" key="5">
    <source>
        <dbReference type="ARBA" id="ARBA00022695"/>
    </source>
</evidence>